<reference evidence="3 4" key="1">
    <citation type="submission" date="2019-03" db="EMBL/GenBank/DDBJ databases">
        <title>Draft genome sequences of novel Actinobacteria.</title>
        <authorList>
            <person name="Sahin N."/>
            <person name="Ay H."/>
            <person name="Saygin H."/>
        </authorList>
    </citation>
    <scope>NUCLEOTIDE SEQUENCE [LARGE SCALE GENOMIC DNA]</scope>
    <source>
        <strain evidence="3 4">5K138</strain>
    </source>
</reference>
<dbReference type="PANTHER" id="PTHR48080">
    <property type="entry name" value="D-GALACTONATE DEHYDRATASE-RELATED"/>
    <property type="match status" value="1"/>
</dbReference>
<dbReference type="AlphaFoldDB" id="A0A4R5CS55"/>
<dbReference type="GO" id="GO:0009063">
    <property type="term" value="P:amino acid catabolic process"/>
    <property type="evidence" value="ECO:0007669"/>
    <property type="project" value="InterPro"/>
</dbReference>
<dbReference type="SUPFAM" id="SSF51604">
    <property type="entry name" value="Enolase C-terminal domain-like"/>
    <property type="match status" value="1"/>
</dbReference>
<dbReference type="SFLD" id="SFLDS00001">
    <property type="entry name" value="Enolase"/>
    <property type="match status" value="1"/>
</dbReference>
<proteinExistence type="predicted"/>
<protein>
    <submittedName>
        <fullName evidence="3">Mandelate racemase/muconate lactonizing enzyme family protein</fullName>
    </submittedName>
</protein>
<dbReference type="Proteomes" id="UP000294739">
    <property type="component" value="Unassembled WGS sequence"/>
</dbReference>
<dbReference type="Gene3D" id="3.30.390.10">
    <property type="entry name" value="Enolase-like, N-terminal domain"/>
    <property type="match status" value="1"/>
</dbReference>
<dbReference type="InterPro" id="IPR029065">
    <property type="entry name" value="Enolase_C-like"/>
</dbReference>
<dbReference type="PANTHER" id="PTHR48080:SF2">
    <property type="entry name" value="D-GALACTONATE DEHYDRATASE"/>
    <property type="match status" value="1"/>
</dbReference>
<organism evidence="3 4">
    <name type="scientific">Jiangella asiatica</name>
    <dbReference type="NCBI Taxonomy" id="2530372"/>
    <lineage>
        <taxon>Bacteria</taxon>
        <taxon>Bacillati</taxon>
        <taxon>Actinomycetota</taxon>
        <taxon>Actinomycetes</taxon>
        <taxon>Jiangellales</taxon>
        <taxon>Jiangellaceae</taxon>
        <taxon>Jiangella</taxon>
    </lineage>
</organism>
<dbReference type="SUPFAM" id="SSF54826">
    <property type="entry name" value="Enolase N-terminal domain-like"/>
    <property type="match status" value="1"/>
</dbReference>
<dbReference type="InterPro" id="IPR036849">
    <property type="entry name" value="Enolase-like_C_sf"/>
</dbReference>
<dbReference type="SMART" id="SM00922">
    <property type="entry name" value="MR_MLE"/>
    <property type="match status" value="1"/>
</dbReference>
<gene>
    <name evidence="3" type="ORF">E1269_20835</name>
</gene>
<dbReference type="PROSITE" id="PS00908">
    <property type="entry name" value="MR_MLE_1"/>
    <property type="match status" value="1"/>
</dbReference>
<sequence length="397" mass="42642">MKLVALETLRPAFQPNVCMVLLHTDEGLTGLGEAYFSPTAVEAYLHDSAAPLVLGQDDLGPERLAGLLEPYVGYQGGGIEKRALGAIDIALWDLLGKRAELPVAELLGGPVRDDIRIYNTCAGPGYVSQTARQHSSNWGLGTTGRYEDLRAFLTRPAELTEDLLAQGVTGMKVWPFDSYAEASRGTEITPIDLADGLRVIEQIRSVAGPADMAIMVELHGLWSRPAATRICQALAPYEPYWVEDPLRGDAVDAFARLAADVDVPVATGETCVGTRGFLPLLRTGAIDVVTVDTQWTGGITHARKVAALAETFGVPLAPHDCTGPVSFAACCHLVLSQPNGLIQETVRAFLHTWYGELVDGLPEVADGTVRLSRRPGLGVDLADRMNAPDVARRVTRL</sequence>
<dbReference type="EMBL" id="SMKZ01000033">
    <property type="protein sequence ID" value="TDE03106.1"/>
    <property type="molecule type" value="Genomic_DNA"/>
</dbReference>
<keyword evidence="1" id="KW-0456">Lyase</keyword>
<keyword evidence="4" id="KW-1185">Reference proteome</keyword>
<dbReference type="Pfam" id="PF13378">
    <property type="entry name" value="MR_MLE_C"/>
    <property type="match status" value="1"/>
</dbReference>
<dbReference type="InterPro" id="IPR029017">
    <property type="entry name" value="Enolase-like_N"/>
</dbReference>
<dbReference type="Gene3D" id="3.20.20.120">
    <property type="entry name" value="Enolase-like C-terminal domain"/>
    <property type="match status" value="1"/>
</dbReference>
<evidence type="ECO:0000313" key="3">
    <source>
        <dbReference type="EMBL" id="TDE03106.1"/>
    </source>
</evidence>
<dbReference type="InterPro" id="IPR018110">
    <property type="entry name" value="Mandel_Rmase/mucon_lact_enz_CS"/>
</dbReference>
<accession>A0A4R5CS55</accession>
<evidence type="ECO:0000313" key="4">
    <source>
        <dbReference type="Proteomes" id="UP000294739"/>
    </source>
</evidence>
<dbReference type="SFLD" id="SFLDG00179">
    <property type="entry name" value="mandelate_racemase"/>
    <property type="match status" value="1"/>
</dbReference>
<dbReference type="CDD" id="cd03316">
    <property type="entry name" value="MR_like"/>
    <property type="match status" value="1"/>
</dbReference>
<dbReference type="RefSeq" id="WP_131898104.1">
    <property type="nucleotide sequence ID" value="NZ_SMKZ01000033.1"/>
</dbReference>
<dbReference type="InterPro" id="IPR034593">
    <property type="entry name" value="DgoD-like"/>
</dbReference>
<feature type="domain" description="Mandelate racemase/muconate lactonizing enzyme C-terminal" evidence="2">
    <location>
        <begin position="156"/>
        <end position="264"/>
    </location>
</feature>
<comment type="caution">
    <text evidence="3">The sequence shown here is derived from an EMBL/GenBank/DDBJ whole genome shotgun (WGS) entry which is preliminary data.</text>
</comment>
<dbReference type="InterPro" id="IPR013341">
    <property type="entry name" value="Mandelate_racemase_N_dom"/>
</dbReference>
<name>A0A4R5CS55_9ACTN</name>
<dbReference type="GO" id="GO:0016829">
    <property type="term" value="F:lyase activity"/>
    <property type="evidence" value="ECO:0007669"/>
    <property type="project" value="UniProtKB-KW"/>
</dbReference>
<evidence type="ECO:0000259" key="2">
    <source>
        <dbReference type="SMART" id="SM00922"/>
    </source>
</evidence>
<dbReference type="Pfam" id="PF02746">
    <property type="entry name" value="MR_MLE_N"/>
    <property type="match status" value="1"/>
</dbReference>
<dbReference type="InParanoid" id="A0A4R5CS55"/>
<dbReference type="OrthoDB" id="9796450at2"/>
<dbReference type="InterPro" id="IPR013342">
    <property type="entry name" value="Mandelate_racemase_C"/>
</dbReference>
<evidence type="ECO:0000256" key="1">
    <source>
        <dbReference type="ARBA" id="ARBA00023239"/>
    </source>
</evidence>